<sequence length="73" mass="7622">MTYRFLLNLHEASRTAAGSATTQGGHSAAELAGQNGTLVFRANGGRHNVVSRMTENESLGGVYGDEPMANGDV</sequence>
<gene>
    <name evidence="1" type="ORF">TRAPUB_9146</name>
</gene>
<protein>
    <submittedName>
        <fullName evidence="1">Uncharacterized protein</fullName>
    </submittedName>
</protein>
<name>A0A1M2W3A3_TRAPU</name>
<dbReference type="EMBL" id="MNAD01000308">
    <property type="protein sequence ID" value="OJT14286.1"/>
    <property type="molecule type" value="Genomic_DNA"/>
</dbReference>
<accession>A0A1M2W3A3</accession>
<evidence type="ECO:0000313" key="2">
    <source>
        <dbReference type="Proteomes" id="UP000184267"/>
    </source>
</evidence>
<reference evidence="1 2" key="1">
    <citation type="submission" date="2016-10" db="EMBL/GenBank/DDBJ databases">
        <title>Genome sequence of the basidiomycete white-rot fungus Trametes pubescens.</title>
        <authorList>
            <person name="Makela M.R."/>
            <person name="Granchi Z."/>
            <person name="Peng M."/>
            <person name="De Vries R.P."/>
            <person name="Grigoriev I."/>
            <person name="Riley R."/>
            <person name="Hilden K."/>
        </authorList>
    </citation>
    <scope>NUCLEOTIDE SEQUENCE [LARGE SCALE GENOMIC DNA]</scope>
    <source>
        <strain evidence="1 2">FBCC735</strain>
    </source>
</reference>
<dbReference type="Proteomes" id="UP000184267">
    <property type="component" value="Unassembled WGS sequence"/>
</dbReference>
<comment type="caution">
    <text evidence="1">The sequence shown here is derived from an EMBL/GenBank/DDBJ whole genome shotgun (WGS) entry which is preliminary data.</text>
</comment>
<organism evidence="1 2">
    <name type="scientific">Trametes pubescens</name>
    <name type="common">White-rot fungus</name>
    <dbReference type="NCBI Taxonomy" id="154538"/>
    <lineage>
        <taxon>Eukaryota</taxon>
        <taxon>Fungi</taxon>
        <taxon>Dikarya</taxon>
        <taxon>Basidiomycota</taxon>
        <taxon>Agaricomycotina</taxon>
        <taxon>Agaricomycetes</taxon>
        <taxon>Polyporales</taxon>
        <taxon>Polyporaceae</taxon>
        <taxon>Trametes</taxon>
    </lineage>
</organism>
<evidence type="ECO:0000313" key="1">
    <source>
        <dbReference type="EMBL" id="OJT14286.1"/>
    </source>
</evidence>
<dbReference type="AlphaFoldDB" id="A0A1M2W3A3"/>
<keyword evidence="2" id="KW-1185">Reference proteome</keyword>
<proteinExistence type="predicted"/>